<protein>
    <submittedName>
        <fullName evidence="2">Conjugal transfer protein</fullName>
    </submittedName>
</protein>
<organism evidence="2 3">
    <name type="scientific">Cohnella fermenti</name>
    <dbReference type="NCBI Taxonomy" id="2565925"/>
    <lineage>
        <taxon>Bacteria</taxon>
        <taxon>Bacillati</taxon>
        <taxon>Bacillota</taxon>
        <taxon>Bacilli</taxon>
        <taxon>Bacillales</taxon>
        <taxon>Paenibacillaceae</taxon>
        <taxon>Cohnella</taxon>
    </lineage>
</organism>
<feature type="chain" id="PRO_5020999158" evidence="1">
    <location>
        <begin position="23"/>
        <end position="272"/>
    </location>
</feature>
<dbReference type="Gene3D" id="3.10.450.540">
    <property type="match status" value="1"/>
</dbReference>
<dbReference type="Proteomes" id="UP000310636">
    <property type="component" value="Unassembled WGS sequence"/>
</dbReference>
<sequence>MRVLSKILLWGLLLLSSLGAVATLRQSEPDMPSKNLLEQIAEQQMATETALYFVREWMDWQGDELPEARMARLRPYVTPEALARIAALQNELKTMRQKVMASEFMSLSPGGASQYTVRIRAIVLNPERVQWEADVPVWVQMKKGAVVTGLPLLRPVPETSTVPVSATGEAAVSADHRQRMQPAIESFLKAMCEGTDEKSLANYVTAEAEITPLAGRLRLVTLDKLEAVGQGPYMVTATFTAEEAATGYRFAQAWKLLVTEENGKFFISQLSA</sequence>
<gene>
    <name evidence="2" type="ORF">E6C55_25315</name>
</gene>
<proteinExistence type="predicted"/>
<evidence type="ECO:0000313" key="3">
    <source>
        <dbReference type="Proteomes" id="UP000310636"/>
    </source>
</evidence>
<comment type="caution">
    <text evidence="2">The sequence shown here is derived from an EMBL/GenBank/DDBJ whole genome shotgun (WGS) entry which is preliminary data.</text>
</comment>
<dbReference type="CDD" id="cd16428">
    <property type="entry name" value="TcpC_C"/>
    <property type="match status" value="1"/>
</dbReference>
<feature type="signal peptide" evidence="1">
    <location>
        <begin position="1"/>
        <end position="22"/>
    </location>
</feature>
<evidence type="ECO:0000256" key="1">
    <source>
        <dbReference type="SAM" id="SignalP"/>
    </source>
</evidence>
<dbReference type="InterPro" id="IPR035628">
    <property type="entry name" value="TcpC_C"/>
</dbReference>
<dbReference type="OrthoDB" id="2579683at2"/>
<keyword evidence="3" id="KW-1185">Reference proteome</keyword>
<keyword evidence="1" id="KW-0732">Signal</keyword>
<name>A0A4S4BJS5_9BACL</name>
<evidence type="ECO:0000313" key="2">
    <source>
        <dbReference type="EMBL" id="THF74365.1"/>
    </source>
</evidence>
<dbReference type="EMBL" id="SSOB01000041">
    <property type="protein sequence ID" value="THF74365.1"/>
    <property type="molecule type" value="Genomic_DNA"/>
</dbReference>
<reference evidence="2 3" key="1">
    <citation type="submission" date="2019-04" db="EMBL/GenBank/DDBJ databases">
        <title>Cohnella sp. nov. isolated from preserved vegetables.</title>
        <authorList>
            <person name="Lin S.-Y."/>
            <person name="Hung M.-H."/>
            <person name="Young C.-C."/>
        </authorList>
    </citation>
    <scope>NUCLEOTIDE SEQUENCE [LARGE SCALE GENOMIC DNA]</scope>
    <source>
        <strain evidence="2 3">CC-MHH1044</strain>
    </source>
</reference>
<dbReference type="RefSeq" id="WP_136372620.1">
    <property type="nucleotide sequence ID" value="NZ_SSOB01000041.1"/>
</dbReference>
<accession>A0A4S4BJS5</accession>
<dbReference type="Pfam" id="PF12642">
    <property type="entry name" value="TpcC"/>
    <property type="match status" value="1"/>
</dbReference>
<dbReference type="AlphaFoldDB" id="A0A4S4BJS5"/>
<dbReference type="InterPro" id="IPR024735">
    <property type="entry name" value="TcpC"/>
</dbReference>